<dbReference type="Pfam" id="PF03724">
    <property type="entry name" value="META"/>
    <property type="match status" value="1"/>
</dbReference>
<feature type="chain" id="PRO_5047533646" evidence="1">
    <location>
        <begin position="20"/>
        <end position="261"/>
    </location>
</feature>
<evidence type="ECO:0000313" key="4">
    <source>
        <dbReference type="Proteomes" id="UP001267426"/>
    </source>
</evidence>
<keyword evidence="3" id="KW-0449">Lipoprotein</keyword>
<dbReference type="InterPro" id="IPR039366">
    <property type="entry name" value="Pilotin"/>
</dbReference>
<keyword evidence="4" id="KW-1185">Reference proteome</keyword>
<dbReference type="InterPro" id="IPR038670">
    <property type="entry name" value="HslJ-like_sf"/>
</dbReference>
<name>A0ABU3BNT8_9BACT</name>
<proteinExistence type="predicted"/>
<protein>
    <submittedName>
        <fullName evidence="3">YbaY family lipoprotein</fullName>
    </submittedName>
</protein>
<dbReference type="InterPro" id="IPR053196">
    <property type="entry name" value="Lipoprotein_YbaY-like"/>
</dbReference>
<dbReference type="PANTHER" id="PTHR38013">
    <property type="entry name" value="GLYCOPROTEIN/POLYSACCHARIDE METABOLISM"/>
    <property type="match status" value="1"/>
</dbReference>
<evidence type="ECO:0000313" key="3">
    <source>
        <dbReference type="EMBL" id="MDT0630960.1"/>
    </source>
</evidence>
<feature type="signal peptide" evidence="1">
    <location>
        <begin position="1"/>
        <end position="19"/>
    </location>
</feature>
<organism evidence="3 4">
    <name type="scientific">Rubrivirga litoralis</name>
    <dbReference type="NCBI Taxonomy" id="3075598"/>
    <lineage>
        <taxon>Bacteria</taxon>
        <taxon>Pseudomonadati</taxon>
        <taxon>Rhodothermota</taxon>
        <taxon>Rhodothermia</taxon>
        <taxon>Rhodothermales</taxon>
        <taxon>Rubricoccaceae</taxon>
        <taxon>Rubrivirga</taxon>
    </lineage>
</organism>
<gene>
    <name evidence="3" type="ORF">RM540_04290</name>
</gene>
<sequence>MRPLSVCVAVLLFALVGCADGRVPAEPGAAESDAVLTGEVFYLPRIALPPDAVVHVRLDDAGAAEMLAEETIAVEGRSVPVSFTLRYDPARIDSSRRYVVHAEIRDGSGALQWVTDPDVPALTQGASADGLKVRVVQAGAADSSAVASALVGPTWRLVQIEAHDGGAVAPGADETLTLTLGADGRFNGRADCNAYSGRYEAEDGGRIGFEQTAATLAACPGPSLSGRFLATLGQTERYAVDGDRLRLRTGDSAALVFERGE</sequence>
<dbReference type="PANTHER" id="PTHR38013:SF1">
    <property type="entry name" value="GLYCOPROTEIN_POLYSACCHARIDE METABOLISM"/>
    <property type="match status" value="1"/>
</dbReference>
<dbReference type="InterPro" id="IPR005184">
    <property type="entry name" value="DUF306_Meta_HslJ"/>
</dbReference>
<dbReference type="RefSeq" id="WP_311662297.1">
    <property type="nucleotide sequence ID" value="NZ_JAVRHT010000006.1"/>
</dbReference>
<feature type="domain" description="DUF306" evidence="2">
    <location>
        <begin position="149"/>
        <end position="255"/>
    </location>
</feature>
<evidence type="ECO:0000259" key="2">
    <source>
        <dbReference type="Pfam" id="PF03724"/>
    </source>
</evidence>
<comment type="caution">
    <text evidence="3">The sequence shown here is derived from an EMBL/GenBank/DDBJ whole genome shotgun (WGS) entry which is preliminary data.</text>
</comment>
<dbReference type="EMBL" id="JAVRHT010000006">
    <property type="protein sequence ID" value="MDT0630960.1"/>
    <property type="molecule type" value="Genomic_DNA"/>
</dbReference>
<keyword evidence="1" id="KW-0732">Signal</keyword>
<dbReference type="Proteomes" id="UP001267426">
    <property type="component" value="Unassembled WGS sequence"/>
</dbReference>
<dbReference type="Gene3D" id="2.40.128.270">
    <property type="match status" value="1"/>
</dbReference>
<accession>A0ABU3BNT8</accession>
<evidence type="ECO:0000256" key="1">
    <source>
        <dbReference type="SAM" id="SignalP"/>
    </source>
</evidence>
<reference evidence="3 4" key="1">
    <citation type="submission" date="2023-09" db="EMBL/GenBank/DDBJ databases">
        <authorList>
            <person name="Rey-Velasco X."/>
        </authorList>
    </citation>
    <scope>NUCLEOTIDE SEQUENCE [LARGE SCALE GENOMIC DNA]</scope>
    <source>
        <strain evidence="3 4">F394</strain>
    </source>
</reference>
<dbReference type="Pfam" id="PF09619">
    <property type="entry name" value="YscW"/>
    <property type="match status" value="1"/>
</dbReference>
<dbReference type="PROSITE" id="PS51257">
    <property type="entry name" value="PROKAR_LIPOPROTEIN"/>
    <property type="match status" value="1"/>
</dbReference>